<feature type="domain" description="ABC transporter substrate-binding protein PnrA-like" evidence="8">
    <location>
        <begin position="51"/>
        <end position="309"/>
    </location>
</feature>
<organism evidence="9 10">
    <name type="scientific">Knoellia aerolata DSM 18566</name>
    <dbReference type="NCBI Taxonomy" id="1385519"/>
    <lineage>
        <taxon>Bacteria</taxon>
        <taxon>Bacillati</taxon>
        <taxon>Actinomycetota</taxon>
        <taxon>Actinomycetes</taxon>
        <taxon>Micrococcales</taxon>
        <taxon>Intrasporangiaceae</taxon>
        <taxon>Knoellia</taxon>
    </lineage>
</organism>
<accession>A0A0A0JXN5</accession>
<comment type="caution">
    <text evidence="9">The sequence shown here is derived from an EMBL/GenBank/DDBJ whole genome shotgun (WGS) entry which is preliminary data.</text>
</comment>
<dbReference type="InterPro" id="IPR028082">
    <property type="entry name" value="Peripla_BP_I"/>
</dbReference>
<protein>
    <submittedName>
        <fullName evidence="9">Membrane protein</fullName>
    </submittedName>
</protein>
<name>A0A0A0JXN5_9MICO</name>
<proteinExistence type="inferred from homology"/>
<evidence type="ECO:0000313" key="9">
    <source>
        <dbReference type="EMBL" id="KGN41464.1"/>
    </source>
</evidence>
<dbReference type="Proteomes" id="UP000030013">
    <property type="component" value="Unassembled WGS sequence"/>
</dbReference>
<dbReference type="PANTHER" id="PTHR34296">
    <property type="entry name" value="TRANSCRIPTIONAL ACTIVATOR PROTEIN MED"/>
    <property type="match status" value="1"/>
</dbReference>
<dbReference type="InterPro" id="IPR050957">
    <property type="entry name" value="BMP_lipoprotein"/>
</dbReference>
<comment type="subcellular location">
    <subcellularLocation>
        <location evidence="1">Cell membrane</location>
        <topology evidence="1">Lipid-anchor</topology>
    </subcellularLocation>
</comment>
<dbReference type="OrthoDB" id="9784230at2"/>
<keyword evidence="6" id="KW-0449">Lipoprotein</keyword>
<evidence type="ECO:0000256" key="4">
    <source>
        <dbReference type="ARBA" id="ARBA00022729"/>
    </source>
</evidence>
<evidence type="ECO:0000256" key="7">
    <source>
        <dbReference type="SAM" id="SignalP"/>
    </source>
</evidence>
<dbReference type="EMBL" id="AVPL01000017">
    <property type="protein sequence ID" value="KGN41464.1"/>
    <property type="molecule type" value="Genomic_DNA"/>
</dbReference>
<evidence type="ECO:0000313" key="10">
    <source>
        <dbReference type="Proteomes" id="UP000030013"/>
    </source>
</evidence>
<dbReference type="PROSITE" id="PS51257">
    <property type="entry name" value="PROKAR_LIPOPROTEIN"/>
    <property type="match status" value="1"/>
</dbReference>
<keyword evidence="10" id="KW-1185">Reference proteome</keyword>
<dbReference type="RefSeq" id="WP_035936241.1">
    <property type="nucleotide sequence ID" value="NZ_AVPL01000017.1"/>
</dbReference>
<dbReference type="Gene3D" id="3.40.50.2300">
    <property type="match status" value="2"/>
</dbReference>
<evidence type="ECO:0000256" key="2">
    <source>
        <dbReference type="ARBA" id="ARBA00008610"/>
    </source>
</evidence>
<dbReference type="GO" id="GO:0005886">
    <property type="term" value="C:plasma membrane"/>
    <property type="evidence" value="ECO:0007669"/>
    <property type="project" value="UniProtKB-SubCell"/>
</dbReference>
<keyword evidence="4 7" id="KW-0732">Signal</keyword>
<evidence type="ECO:0000256" key="6">
    <source>
        <dbReference type="ARBA" id="ARBA00023288"/>
    </source>
</evidence>
<dbReference type="Pfam" id="PF02608">
    <property type="entry name" value="Bmp"/>
    <property type="match status" value="1"/>
</dbReference>
<evidence type="ECO:0000259" key="8">
    <source>
        <dbReference type="Pfam" id="PF02608"/>
    </source>
</evidence>
<gene>
    <name evidence="9" type="ORF">N801_07255</name>
</gene>
<dbReference type="CDD" id="cd06354">
    <property type="entry name" value="PBP1_PrnA-like"/>
    <property type="match status" value="1"/>
</dbReference>
<dbReference type="eggNOG" id="COG1744">
    <property type="taxonomic scope" value="Bacteria"/>
</dbReference>
<dbReference type="SUPFAM" id="SSF53822">
    <property type="entry name" value="Periplasmic binding protein-like I"/>
    <property type="match status" value="1"/>
</dbReference>
<dbReference type="STRING" id="1385519.N801_07255"/>
<dbReference type="InterPro" id="IPR003760">
    <property type="entry name" value="PnrA-like"/>
</dbReference>
<keyword evidence="3" id="KW-1003">Cell membrane</keyword>
<sequence>MKAKPFLVAAPAALALVLAGCGGSTGDTSSDGSSAAPKDCSSADVFCIGLVTDKGTIDDKSFNQAAWEGVKALEGEGVQTKYIETKDSKDYPANIKQFTDQKYDSIVTVGFLMGEATVTAAKANPTVKFIGVDQFQDAAKTAPNVTGLIFPEANAGYAAGYLAGLMTKTSKIGIVLGEEIPPTQMYAKGYELGSKAANPKISVAKVYHPAGPNAFSDSPWGAGEAKKMLAQGADIIFGAGGGTGNGALGEVAKSSGAGTSLFCIGVDVDQWETVPEAHPCLVTSAEKKLVDGTTELLKQAKDGSIKGGNFLGKTGLSEYHDFDSKIPADVKTKVEDVIKKLEDGSLKVA</sequence>
<evidence type="ECO:0000256" key="1">
    <source>
        <dbReference type="ARBA" id="ARBA00004193"/>
    </source>
</evidence>
<comment type="similarity">
    <text evidence="2">Belongs to the BMP lipoprotein family.</text>
</comment>
<evidence type="ECO:0000256" key="3">
    <source>
        <dbReference type="ARBA" id="ARBA00022475"/>
    </source>
</evidence>
<dbReference type="PANTHER" id="PTHR34296:SF2">
    <property type="entry name" value="ABC TRANSPORTER GUANOSINE-BINDING PROTEIN NUPN"/>
    <property type="match status" value="1"/>
</dbReference>
<reference evidence="9 10" key="1">
    <citation type="submission" date="2013-08" db="EMBL/GenBank/DDBJ databases">
        <title>The genome sequence of Knoellia aerolata.</title>
        <authorList>
            <person name="Zhu W."/>
            <person name="Wang G."/>
        </authorList>
    </citation>
    <scope>NUCLEOTIDE SEQUENCE [LARGE SCALE GENOMIC DNA]</scope>
    <source>
        <strain evidence="9 10">DSM 18566</strain>
    </source>
</reference>
<feature type="chain" id="PRO_5039211293" evidence="7">
    <location>
        <begin position="27"/>
        <end position="349"/>
    </location>
</feature>
<feature type="signal peptide" evidence="7">
    <location>
        <begin position="1"/>
        <end position="26"/>
    </location>
</feature>
<keyword evidence="5" id="KW-0472">Membrane</keyword>
<dbReference type="AlphaFoldDB" id="A0A0A0JXN5"/>
<evidence type="ECO:0000256" key="5">
    <source>
        <dbReference type="ARBA" id="ARBA00023136"/>
    </source>
</evidence>